<organism evidence="9 10">
    <name type="scientific">Taibaiella chishuiensis</name>
    <dbReference type="NCBI Taxonomy" id="1434707"/>
    <lineage>
        <taxon>Bacteria</taxon>
        <taxon>Pseudomonadati</taxon>
        <taxon>Bacteroidota</taxon>
        <taxon>Chitinophagia</taxon>
        <taxon>Chitinophagales</taxon>
        <taxon>Chitinophagaceae</taxon>
        <taxon>Taibaiella</taxon>
    </lineage>
</organism>
<feature type="domain" description="ABC transmembrane type-1" evidence="8">
    <location>
        <begin position="194"/>
        <end position="384"/>
    </location>
</feature>
<keyword evidence="4 7" id="KW-0812">Transmembrane</keyword>
<reference evidence="9 10" key="1">
    <citation type="submission" date="2018-03" db="EMBL/GenBank/DDBJ databases">
        <title>Genomic Encyclopedia of Type Strains, Phase III (KMG-III): the genomes of soil and plant-associated and newly described type strains.</title>
        <authorList>
            <person name="Whitman W."/>
        </authorList>
    </citation>
    <scope>NUCLEOTIDE SEQUENCE [LARGE SCALE GENOMIC DNA]</scope>
    <source>
        <strain evidence="9 10">CGMCC 1.12700</strain>
    </source>
</reference>
<comment type="caution">
    <text evidence="9">The sequence shown here is derived from an EMBL/GenBank/DDBJ whole genome shotgun (WGS) entry which is preliminary data.</text>
</comment>
<evidence type="ECO:0000256" key="2">
    <source>
        <dbReference type="ARBA" id="ARBA00022448"/>
    </source>
</evidence>
<proteinExistence type="inferred from homology"/>
<dbReference type="OrthoDB" id="9783218at2"/>
<dbReference type="InterPro" id="IPR025966">
    <property type="entry name" value="OppC_N"/>
</dbReference>
<feature type="transmembrane region" description="Helical" evidence="7">
    <location>
        <begin position="229"/>
        <end position="251"/>
    </location>
</feature>
<sequence>MPITCRCCSGTAICKGQSLFCSLIHSYLNGQASIYRRFKSNKPALIALVLIVCTALVAVFAYPLSPDSTPAANTMTLELSARPMGHKQLFLLIPKQRPPDRRNAFYALWAGQPGAYQMLPVNGYTLRGDTIYARHYIDYNLEDTLRLPLAEMKMPPGTTGAAQWLAKERTLERRFLLGTDRYGRDILSRLLIGARVSIAVGIVSVVLSLSIGILLGALAGWYGGWVDGAVMWLINILWSIPTLLLVFAITLTIGKGFWEIFIAIGLTSWVSAARLIRGQVMQLKEMDYITAAKALGYRDSRIIFRHIVPNIAGPVMVIAAANFATAILIEAGLSFLGIGVQPPTPSWGLMIKEHYNFLIAGNPLPALIPGLVIMILVLAFNIVGNALRDAIDVR</sequence>
<keyword evidence="3" id="KW-1003">Cell membrane</keyword>
<dbReference type="Pfam" id="PF00528">
    <property type="entry name" value="BPD_transp_1"/>
    <property type="match status" value="1"/>
</dbReference>
<dbReference type="GO" id="GO:0055085">
    <property type="term" value="P:transmembrane transport"/>
    <property type="evidence" value="ECO:0007669"/>
    <property type="project" value="InterPro"/>
</dbReference>
<evidence type="ECO:0000256" key="5">
    <source>
        <dbReference type="ARBA" id="ARBA00022989"/>
    </source>
</evidence>
<dbReference type="GO" id="GO:0005886">
    <property type="term" value="C:plasma membrane"/>
    <property type="evidence" value="ECO:0007669"/>
    <property type="project" value="UniProtKB-SubCell"/>
</dbReference>
<gene>
    <name evidence="9" type="ORF">B0I18_109146</name>
</gene>
<dbReference type="CDD" id="cd06261">
    <property type="entry name" value="TM_PBP2"/>
    <property type="match status" value="1"/>
</dbReference>
<dbReference type="Gene3D" id="1.10.3720.10">
    <property type="entry name" value="MetI-like"/>
    <property type="match status" value="1"/>
</dbReference>
<name>A0A2P8CYV6_9BACT</name>
<feature type="transmembrane region" description="Helical" evidence="7">
    <location>
        <begin position="311"/>
        <end position="340"/>
    </location>
</feature>
<dbReference type="SUPFAM" id="SSF161098">
    <property type="entry name" value="MetI-like"/>
    <property type="match status" value="1"/>
</dbReference>
<dbReference type="PROSITE" id="PS50928">
    <property type="entry name" value="ABC_TM1"/>
    <property type="match status" value="1"/>
</dbReference>
<evidence type="ECO:0000313" key="10">
    <source>
        <dbReference type="Proteomes" id="UP000240572"/>
    </source>
</evidence>
<dbReference type="AlphaFoldDB" id="A0A2P8CYV6"/>
<accession>A0A2P8CYV6</accession>
<comment type="similarity">
    <text evidence="7">Belongs to the binding-protein-dependent transport system permease family.</text>
</comment>
<keyword evidence="5 7" id="KW-1133">Transmembrane helix</keyword>
<protein>
    <submittedName>
        <fullName evidence="9">Peptide/nickel transport system permease protein</fullName>
    </submittedName>
</protein>
<keyword evidence="2 7" id="KW-0813">Transport</keyword>
<evidence type="ECO:0000256" key="1">
    <source>
        <dbReference type="ARBA" id="ARBA00004651"/>
    </source>
</evidence>
<dbReference type="PANTHER" id="PTHR43386">
    <property type="entry name" value="OLIGOPEPTIDE TRANSPORT SYSTEM PERMEASE PROTEIN APPC"/>
    <property type="match status" value="1"/>
</dbReference>
<evidence type="ECO:0000256" key="3">
    <source>
        <dbReference type="ARBA" id="ARBA00022475"/>
    </source>
</evidence>
<dbReference type="PANTHER" id="PTHR43386:SF1">
    <property type="entry name" value="D,D-DIPEPTIDE TRANSPORT SYSTEM PERMEASE PROTEIN DDPC-RELATED"/>
    <property type="match status" value="1"/>
</dbReference>
<evidence type="ECO:0000256" key="6">
    <source>
        <dbReference type="ARBA" id="ARBA00023136"/>
    </source>
</evidence>
<feature type="transmembrane region" description="Helical" evidence="7">
    <location>
        <begin position="366"/>
        <end position="387"/>
    </location>
</feature>
<dbReference type="EMBL" id="PYGD01000009">
    <property type="protein sequence ID" value="PSK90140.1"/>
    <property type="molecule type" value="Genomic_DNA"/>
</dbReference>
<comment type="subcellular location">
    <subcellularLocation>
        <location evidence="1 7">Cell membrane</location>
        <topology evidence="1 7">Multi-pass membrane protein</topology>
    </subcellularLocation>
</comment>
<feature type="transmembrane region" description="Helical" evidence="7">
    <location>
        <begin position="44"/>
        <end position="65"/>
    </location>
</feature>
<dbReference type="InterPro" id="IPR000515">
    <property type="entry name" value="MetI-like"/>
</dbReference>
<evidence type="ECO:0000259" key="8">
    <source>
        <dbReference type="PROSITE" id="PS50928"/>
    </source>
</evidence>
<keyword evidence="6 7" id="KW-0472">Membrane</keyword>
<dbReference type="InterPro" id="IPR035906">
    <property type="entry name" value="MetI-like_sf"/>
</dbReference>
<evidence type="ECO:0000313" key="9">
    <source>
        <dbReference type="EMBL" id="PSK90140.1"/>
    </source>
</evidence>
<dbReference type="InterPro" id="IPR050366">
    <property type="entry name" value="BP-dependent_transpt_permease"/>
</dbReference>
<feature type="transmembrane region" description="Helical" evidence="7">
    <location>
        <begin position="257"/>
        <end position="276"/>
    </location>
</feature>
<keyword evidence="10" id="KW-1185">Reference proteome</keyword>
<evidence type="ECO:0000256" key="7">
    <source>
        <dbReference type="RuleBase" id="RU363032"/>
    </source>
</evidence>
<dbReference type="Pfam" id="PF12911">
    <property type="entry name" value="OppC_N"/>
    <property type="match status" value="1"/>
</dbReference>
<evidence type="ECO:0000256" key="4">
    <source>
        <dbReference type="ARBA" id="ARBA00022692"/>
    </source>
</evidence>
<dbReference type="Proteomes" id="UP000240572">
    <property type="component" value="Unassembled WGS sequence"/>
</dbReference>
<feature type="transmembrane region" description="Helical" evidence="7">
    <location>
        <begin position="198"/>
        <end position="222"/>
    </location>
</feature>